<reference evidence="14" key="2">
    <citation type="submission" date="2017-02" db="EMBL/GenBank/DDBJ databases">
        <title>Sunflower complete genome.</title>
        <authorList>
            <person name="Langlade N."/>
            <person name="Munos S."/>
        </authorList>
    </citation>
    <scope>NUCLEOTIDE SEQUENCE [LARGE SCALE GENOMIC DNA]</scope>
    <source>
        <tissue evidence="14">Leaves</tissue>
    </source>
</reference>
<dbReference type="GO" id="GO:0005096">
    <property type="term" value="F:GTPase activator activity"/>
    <property type="evidence" value="ECO:0007669"/>
    <property type="project" value="UniProtKB-KW"/>
</dbReference>
<dbReference type="EMBL" id="CM007894">
    <property type="protein sequence ID" value="OTG23810.1"/>
    <property type="molecule type" value="Genomic_DNA"/>
</dbReference>
<evidence type="ECO:0000256" key="5">
    <source>
        <dbReference type="ARBA" id="ARBA00022682"/>
    </source>
</evidence>
<dbReference type="InterPro" id="IPR000008">
    <property type="entry name" value="C2_dom"/>
</dbReference>
<dbReference type="GO" id="GO:0005634">
    <property type="term" value="C:nucleus"/>
    <property type="evidence" value="ECO:0007669"/>
    <property type="project" value="UniProtKB-SubCell"/>
</dbReference>
<evidence type="ECO:0000256" key="8">
    <source>
        <dbReference type="ARBA" id="ARBA00023121"/>
    </source>
</evidence>
<evidence type="ECO:0000256" key="2">
    <source>
        <dbReference type="ARBA" id="ARBA00004236"/>
    </source>
</evidence>
<dbReference type="Gramene" id="mRNA:HanXRQr2_Chr06g0274611">
    <property type="protein sequence ID" value="mRNA:HanXRQr2_Chr06g0274611"/>
    <property type="gene ID" value="HanXRQr2_Chr06g0274611"/>
</dbReference>
<dbReference type="PANTHER" id="PTHR45933">
    <property type="entry name" value="PROTEIN C2-DOMAIN ABA-RELATED 4"/>
    <property type="match status" value="1"/>
</dbReference>
<keyword evidence="6" id="KW-0479">Metal-binding</keyword>
<dbReference type="GO" id="GO:0009738">
    <property type="term" value="P:abscisic acid-activated signaling pathway"/>
    <property type="evidence" value="ECO:0007669"/>
    <property type="project" value="UniProtKB-KW"/>
</dbReference>
<evidence type="ECO:0000256" key="11">
    <source>
        <dbReference type="ARBA" id="ARBA00024037"/>
    </source>
</evidence>
<organism evidence="14 15">
    <name type="scientific">Helianthus annuus</name>
    <name type="common">Common sunflower</name>
    <dbReference type="NCBI Taxonomy" id="4232"/>
    <lineage>
        <taxon>Eukaryota</taxon>
        <taxon>Viridiplantae</taxon>
        <taxon>Streptophyta</taxon>
        <taxon>Embryophyta</taxon>
        <taxon>Tracheophyta</taxon>
        <taxon>Spermatophyta</taxon>
        <taxon>Magnoliopsida</taxon>
        <taxon>eudicotyledons</taxon>
        <taxon>Gunneridae</taxon>
        <taxon>Pentapetalae</taxon>
        <taxon>asterids</taxon>
        <taxon>campanulids</taxon>
        <taxon>Asterales</taxon>
        <taxon>Asteraceae</taxon>
        <taxon>Asteroideae</taxon>
        <taxon>Heliantheae alliance</taxon>
        <taxon>Heliantheae</taxon>
        <taxon>Helianthus</taxon>
    </lineage>
</organism>
<sequence length="167" mass="19214">MDNLLGLLRIRIKRGIDLVIRDFRSSDPYCILKLGEQKLKTRIIYKDLNPVWDEDLTLSIESPDQPVELMVFDHDTFSRDDEMGDADIDIQPFLEAHKIHLDPHTVTNGTILKRVEPSEANCLSEESCVTWKDGMISQNMLLKLRNAESGEIELELHWIDLPGAHHL</sequence>
<keyword evidence="10" id="KW-0539">Nucleus</keyword>
<name>A0A251UKB4_HELAN</name>
<evidence type="ECO:0000259" key="12">
    <source>
        <dbReference type="PROSITE" id="PS50004"/>
    </source>
</evidence>
<dbReference type="InParanoid" id="A0A251UKB4"/>
<comment type="similarity">
    <text evidence="11">Belongs to the plant CAR protein family.</text>
</comment>
<dbReference type="EMBL" id="MNCJ02000321">
    <property type="protein sequence ID" value="KAF5803707.1"/>
    <property type="molecule type" value="Genomic_DNA"/>
</dbReference>
<evidence type="ECO:0000256" key="4">
    <source>
        <dbReference type="ARBA" id="ARBA00022475"/>
    </source>
</evidence>
<keyword evidence="9" id="KW-0472">Membrane</keyword>
<keyword evidence="8" id="KW-0446">Lipid-binding</keyword>
<keyword evidence="4" id="KW-1003">Cell membrane</keyword>
<dbReference type="OrthoDB" id="73919at2759"/>
<dbReference type="Gene3D" id="2.60.40.150">
    <property type="entry name" value="C2 domain"/>
    <property type="match status" value="1"/>
</dbReference>
<evidence type="ECO:0000313" key="15">
    <source>
        <dbReference type="Proteomes" id="UP000215914"/>
    </source>
</evidence>
<dbReference type="PANTHER" id="PTHR45933:SF27">
    <property type="entry name" value="C2 DOMAIN-CONTAINING PROTEIN"/>
    <property type="match status" value="1"/>
</dbReference>
<evidence type="ECO:0000256" key="1">
    <source>
        <dbReference type="ARBA" id="ARBA00004123"/>
    </source>
</evidence>
<keyword evidence="7" id="KW-0106">Calcium</keyword>
<evidence type="ECO:0000256" key="7">
    <source>
        <dbReference type="ARBA" id="ARBA00022837"/>
    </source>
</evidence>
<keyword evidence="5" id="KW-0938">Abscisic acid signaling pathway</keyword>
<dbReference type="Pfam" id="PF00168">
    <property type="entry name" value="C2"/>
    <property type="match status" value="1"/>
</dbReference>
<dbReference type="InterPro" id="IPR044562">
    <property type="entry name" value="CAR1-11"/>
</dbReference>
<dbReference type="PROSITE" id="PS50004">
    <property type="entry name" value="C2"/>
    <property type="match status" value="1"/>
</dbReference>
<evidence type="ECO:0000313" key="13">
    <source>
        <dbReference type="EMBL" id="KAF5803707.1"/>
    </source>
</evidence>
<dbReference type="CDD" id="cd04038">
    <property type="entry name" value="C2_ArfGAP"/>
    <property type="match status" value="1"/>
</dbReference>
<evidence type="ECO:0000256" key="6">
    <source>
        <dbReference type="ARBA" id="ARBA00022723"/>
    </source>
</evidence>
<feature type="domain" description="C2" evidence="12">
    <location>
        <begin position="1"/>
        <end position="103"/>
    </location>
</feature>
<dbReference type="SMART" id="SM00239">
    <property type="entry name" value="C2"/>
    <property type="match status" value="1"/>
</dbReference>
<reference evidence="13 15" key="1">
    <citation type="journal article" date="2017" name="Nature">
        <title>The sunflower genome provides insights into oil metabolism, flowering and Asterid evolution.</title>
        <authorList>
            <person name="Badouin H."/>
            <person name="Gouzy J."/>
            <person name="Grassa C.J."/>
            <person name="Murat F."/>
            <person name="Staton S.E."/>
            <person name="Cottret L."/>
            <person name="Lelandais-Briere C."/>
            <person name="Owens G.L."/>
            <person name="Carrere S."/>
            <person name="Mayjonade B."/>
            <person name="Legrand L."/>
            <person name="Gill N."/>
            <person name="Kane N.C."/>
            <person name="Bowers J.E."/>
            <person name="Hubner S."/>
            <person name="Bellec A."/>
            <person name="Berard A."/>
            <person name="Berges H."/>
            <person name="Blanchet N."/>
            <person name="Boniface M.C."/>
            <person name="Brunel D."/>
            <person name="Catrice O."/>
            <person name="Chaidir N."/>
            <person name="Claudel C."/>
            <person name="Donnadieu C."/>
            <person name="Faraut T."/>
            <person name="Fievet G."/>
            <person name="Helmstetter N."/>
            <person name="King M."/>
            <person name="Knapp S.J."/>
            <person name="Lai Z."/>
            <person name="Le Paslier M.C."/>
            <person name="Lippi Y."/>
            <person name="Lorenzon L."/>
            <person name="Mandel J.R."/>
            <person name="Marage G."/>
            <person name="Marchand G."/>
            <person name="Marquand E."/>
            <person name="Bret-Mestries E."/>
            <person name="Morien E."/>
            <person name="Nambeesan S."/>
            <person name="Nguyen T."/>
            <person name="Pegot-Espagnet P."/>
            <person name="Pouilly N."/>
            <person name="Raftis F."/>
            <person name="Sallet E."/>
            <person name="Schiex T."/>
            <person name="Thomas J."/>
            <person name="Vandecasteele C."/>
            <person name="Vares D."/>
            <person name="Vear F."/>
            <person name="Vautrin S."/>
            <person name="Crespi M."/>
            <person name="Mangin B."/>
            <person name="Burke J.M."/>
            <person name="Salse J."/>
            <person name="Munos S."/>
            <person name="Vincourt P."/>
            <person name="Rieseberg L.H."/>
            <person name="Langlade N.B."/>
        </authorList>
    </citation>
    <scope>NUCLEOTIDE SEQUENCE [LARGE SCALE GENOMIC DNA]</scope>
    <source>
        <strain evidence="15">cv. SF193</strain>
        <tissue evidence="13">Leaves</tissue>
    </source>
</reference>
<keyword evidence="15" id="KW-1185">Reference proteome</keyword>
<dbReference type="SUPFAM" id="SSF49562">
    <property type="entry name" value="C2 domain (Calcium/lipid-binding domain, CaLB)"/>
    <property type="match status" value="1"/>
</dbReference>
<gene>
    <name evidence="14" type="ORF">HannXRQ_Chr05g0129751</name>
    <name evidence="13" type="ORF">HanXRQr2_Chr06g0274611</name>
</gene>
<dbReference type="AlphaFoldDB" id="A0A251UKB4"/>
<keyword evidence="3" id="KW-0343">GTPase activation</keyword>
<protein>
    <submittedName>
        <fullName evidence="13">C2 domain-containing protein</fullName>
    </submittedName>
    <submittedName>
        <fullName evidence="14">Putative calcium-dependent lipid-binding (CaLB domain) family protein</fullName>
    </submittedName>
</protein>
<evidence type="ECO:0000313" key="14">
    <source>
        <dbReference type="EMBL" id="OTG23810.1"/>
    </source>
</evidence>
<evidence type="ECO:0000256" key="3">
    <source>
        <dbReference type="ARBA" id="ARBA00022468"/>
    </source>
</evidence>
<accession>A0A251UKB4</accession>
<comment type="subcellular location">
    <subcellularLocation>
        <location evidence="2">Cell membrane</location>
    </subcellularLocation>
    <subcellularLocation>
        <location evidence="1">Nucleus</location>
    </subcellularLocation>
</comment>
<dbReference type="GO" id="GO:0005886">
    <property type="term" value="C:plasma membrane"/>
    <property type="evidence" value="ECO:0007669"/>
    <property type="project" value="UniProtKB-SubCell"/>
</dbReference>
<dbReference type="GO" id="GO:0046872">
    <property type="term" value="F:metal ion binding"/>
    <property type="evidence" value="ECO:0007669"/>
    <property type="project" value="UniProtKB-KW"/>
</dbReference>
<dbReference type="InterPro" id="IPR035892">
    <property type="entry name" value="C2_domain_sf"/>
</dbReference>
<proteinExistence type="inferred from homology"/>
<dbReference type="OMA" id="ENCFATE"/>
<dbReference type="GO" id="GO:0008289">
    <property type="term" value="F:lipid binding"/>
    <property type="evidence" value="ECO:0007669"/>
    <property type="project" value="UniProtKB-KW"/>
</dbReference>
<evidence type="ECO:0000256" key="9">
    <source>
        <dbReference type="ARBA" id="ARBA00023136"/>
    </source>
</evidence>
<dbReference type="Proteomes" id="UP000215914">
    <property type="component" value="Chromosome 5"/>
</dbReference>
<evidence type="ECO:0000256" key="10">
    <source>
        <dbReference type="ARBA" id="ARBA00023242"/>
    </source>
</evidence>
<reference evidence="13" key="3">
    <citation type="submission" date="2020-06" db="EMBL/GenBank/DDBJ databases">
        <title>Helianthus annuus Genome sequencing and assembly Release 2.</title>
        <authorList>
            <person name="Gouzy J."/>
            <person name="Langlade N."/>
            <person name="Munos S."/>
        </authorList>
    </citation>
    <scope>NUCLEOTIDE SEQUENCE</scope>
    <source>
        <tissue evidence="13">Leaves</tissue>
    </source>
</reference>